<sequence length="629" mass="71917">MAISESLINAGTKDPSSTRDERFELTITAQNVVSTDKRFTMNDIGQGDNYKFLDAYYRPAHGEIEHRHKEKGERSISNQILPRLACQIFEKQLVLLPADEKSNFPICQYNPQSEVIRGIYPSVAEFQKYRNTLEHFTYHCSDGSQMVIYCWNLFSTILFVQECLKRFGNADDAFVLNYADKNNGESAKVANTTNVSQSHELLNPYSTKLMESKNIIFRGAPGTGKTYLANEIAADIVSDGKSTETKDLTDEEKSRIGFVQFHPSYDYTDFVEGLRPKINDNGSMGFELQDGVFKEFVSRAQENFDNSQKSKEDIEKAASVQTIITDYFANVEFGSDTLQTVRGTKFYMMGIDDKHINISIPENQVSNRLSLNLNELTRMLESNQKFSQVKDVSNFFDKLNATQNYSYDLAIYEDIKSKRSKPAKATVSQTQKPYVFIIDEINRGEISKIFGELFFAIDPGYRGTTGGVLTQYANLHDDPESKLSIPENVYIIGTMNDIDRSVDSFDFAMRRRFRFIEIKAQDNIEMLSRLGKDYEQASQRMTSLNNEIVKVDGLNENYAIGPAYFLKLQHLHFDELWADYLQPLLQDYVRGMNDEEGIMQKFEKAYNRGYQSDSQDNAERPIDPDGNSH</sequence>
<dbReference type="EMBL" id="LR031358">
    <property type="protein sequence ID" value="VDB98353.1"/>
    <property type="molecule type" value="Genomic_DNA"/>
</dbReference>
<proteinExistence type="predicted"/>
<dbReference type="SMART" id="SM00382">
    <property type="entry name" value="AAA"/>
    <property type="match status" value="1"/>
</dbReference>
<accession>A0AAQ2ZEI7</accession>
<dbReference type="PANTHER" id="PTHR37291">
    <property type="entry name" value="5-METHYLCYTOSINE-SPECIFIC RESTRICTION ENZYME B"/>
    <property type="match status" value="1"/>
</dbReference>
<dbReference type="InterPro" id="IPR011704">
    <property type="entry name" value="ATPase_dyneun-rel_AAA"/>
</dbReference>
<gene>
    <name evidence="3" type="ORF">OENI_1118</name>
</gene>
<dbReference type="Proteomes" id="UP000294726">
    <property type="component" value="Chromosome"/>
</dbReference>
<evidence type="ECO:0000313" key="3">
    <source>
        <dbReference type="EMBL" id="VDB98353.1"/>
    </source>
</evidence>
<dbReference type="GO" id="GO:0005524">
    <property type="term" value="F:ATP binding"/>
    <property type="evidence" value="ECO:0007669"/>
    <property type="project" value="InterPro"/>
</dbReference>
<feature type="region of interest" description="Disordered" evidence="1">
    <location>
        <begin position="609"/>
        <end position="629"/>
    </location>
</feature>
<dbReference type="InterPro" id="IPR003593">
    <property type="entry name" value="AAA+_ATPase"/>
</dbReference>
<reference evidence="3 4" key="1">
    <citation type="submission" date="2018-08" db="EMBL/GenBank/DDBJ databases">
        <authorList>
            <person name="Lorentzen P. G. S. M."/>
        </authorList>
    </citation>
    <scope>NUCLEOTIDE SEQUENCE [LARGE SCALE GENOMIC DNA]</scope>
    <source>
        <strain evidence="3 4">CRBO_1381</strain>
    </source>
</reference>
<dbReference type="Pfam" id="PF07728">
    <property type="entry name" value="AAA_5"/>
    <property type="match status" value="1"/>
</dbReference>
<protein>
    <submittedName>
        <fullName evidence="3">ATPase</fullName>
    </submittedName>
</protein>
<evidence type="ECO:0000313" key="4">
    <source>
        <dbReference type="Proteomes" id="UP000294726"/>
    </source>
</evidence>
<dbReference type="Gene3D" id="3.40.50.300">
    <property type="entry name" value="P-loop containing nucleotide triphosphate hydrolases"/>
    <property type="match status" value="2"/>
</dbReference>
<evidence type="ECO:0000259" key="2">
    <source>
        <dbReference type="SMART" id="SM00382"/>
    </source>
</evidence>
<dbReference type="AlphaFoldDB" id="A0AAQ2ZEI7"/>
<dbReference type="RefSeq" id="WP_243114800.1">
    <property type="nucleotide sequence ID" value="NZ_ULFW01000150.1"/>
</dbReference>
<name>A0AAQ2ZEI7_OENOE</name>
<dbReference type="GO" id="GO:0016887">
    <property type="term" value="F:ATP hydrolysis activity"/>
    <property type="evidence" value="ECO:0007669"/>
    <property type="project" value="InterPro"/>
</dbReference>
<feature type="compositionally biased region" description="Basic and acidic residues" evidence="1">
    <location>
        <begin position="617"/>
        <end position="629"/>
    </location>
</feature>
<dbReference type="InterPro" id="IPR027417">
    <property type="entry name" value="P-loop_NTPase"/>
</dbReference>
<dbReference type="PANTHER" id="PTHR37291:SF1">
    <property type="entry name" value="TYPE IV METHYL-DIRECTED RESTRICTION ENZYME ECOKMCRB SUBUNIT"/>
    <property type="match status" value="1"/>
</dbReference>
<dbReference type="InterPro" id="IPR052934">
    <property type="entry name" value="Methyl-DNA_Rec/Restrict_Enz"/>
</dbReference>
<dbReference type="REBASE" id="310832">
    <property type="entry name" value="Ooe1381McrBCP"/>
</dbReference>
<organism evidence="3 4">
    <name type="scientific">Oenococcus oeni</name>
    <name type="common">Leuconostoc oenos</name>
    <dbReference type="NCBI Taxonomy" id="1247"/>
    <lineage>
        <taxon>Bacteria</taxon>
        <taxon>Bacillati</taxon>
        <taxon>Bacillota</taxon>
        <taxon>Bacilli</taxon>
        <taxon>Lactobacillales</taxon>
        <taxon>Lactobacillaceae</taxon>
        <taxon>Oenococcus</taxon>
    </lineage>
</organism>
<evidence type="ECO:0000256" key="1">
    <source>
        <dbReference type="SAM" id="MobiDB-lite"/>
    </source>
</evidence>
<feature type="domain" description="AAA+ ATPase" evidence="2">
    <location>
        <begin position="211"/>
        <end position="523"/>
    </location>
</feature>
<dbReference type="SUPFAM" id="SSF52540">
    <property type="entry name" value="P-loop containing nucleoside triphosphate hydrolases"/>
    <property type="match status" value="1"/>
</dbReference>